<dbReference type="EMBL" id="JAPCWZ010000007">
    <property type="protein sequence ID" value="KAK8856571.1"/>
    <property type="molecule type" value="Genomic_DNA"/>
</dbReference>
<dbReference type="Proteomes" id="UP001390339">
    <property type="component" value="Unassembled WGS sequence"/>
</dbReference>
<sequence>MAMLALVVLTMTLQTAAGVASNLNCPANGLLRASIPGYNEPMITMVDVHAHLLGCRDTIEHLDLRIYLSGCSEWPDRYNLPFPYAGGNDSSSEQQQGNSSSSYYYPALKSLKLEGYEFEQSDWADIQPWKWGYSWWLRSGKLFPWWGLWRSASLERLRMSNLDLWLEAMDWGALERLEFVAGVPAYFVDMGARHLTSLKDLTIGAGRDGPRNATTRLFTTALPPEVRLERLAWVDNCWDHAALEPILDRHGPSLRRLEIWSYEPEYPTRCDSDVVALNVSQIQRISASAPNLEHLALKVHRTGEDDAWPLEAFEAVAAIPQLASAEVWLDLAADCMRGVSADPYAYGKKAPRCKAGQEYRLPMLNLTSASNIFSFMREKKRELGHVELERVTFRAGDWYRPWDGPIYEPSWLEGRWTGVECSIFREDGSRAETLEDMCRLLTEKEWGARWGFDDYDRLGLDLIEDDEQVTIAAMAEEQHDTLGQQEALRQQQKLTKHYEQRLLELQHQAQMEL</sequence>
<name>A0ABR2I2K2_9PEZI</name>
<accession>A0ABR2I2K2</accession>
<evidence type="ECO:0000313" key="2">
    <source>
        <dbReference type="EMBL" id="KAK8856571.1"/>
    </source>
</evidence>
<gene>
    <name evidence="2" type="ORF">PGQ11_012483</name>
</gene>
<keyword evidence="1" id="KW-0732">Signal</keyword>
<evidence type="ECO:0000256" key="1">
    <source>
        <dbReference type="SAM" id="SignalP"/>
    </source>
</evidence>
<organism evidence="2 3">
    <name type="scientific">Apiospora arundinis</name>
    <dbReference type="NCBI Taxonomy" id="335852"/>
    <lineage>
        <taxon>Eukaryota</taxon>
        <taxon>Fungi</taxon>
        <taxon>Dikarya</taxon>
        <taxon>Ascomycota</taxon>
        <taxon>Pezizomycotina</taxon>
        <taxon>Sordariomycetes</taxon>
        <taxon>Xylariomycetidae</taxon>
        <taxon>Amphisphaeriales</taxon>
        <taxon>Apiosporaceae</taxon>
        <taxon>Apiospora</taxon>
    </lineage>
</organism>
<proteinExistence type="predicted"/>
<comment type="caution">
    <text evidence="2">The sequence shown here is derived from an EMBL/GenBank/DDBJ whole genome shotgun (WGS) entry which is preliminary data.</text>
</comment>
<evidence type="ECO:0000313" key="3">
    <source>
        <dbReference type="Proteomes" id="UP001390339"/>
    </source>
</evidence>
<feature type="signal peptide" evidence="1">
    <location>
        <begin position="1"/>
        <end position="18"/>
    </location>
</feature>
<reference evidence="2 3" key="1">
    <citation type="journal article" date="2024" name="IMA Fungus">
        <title>Apiospora arundinis, a panoply of carbohydrate-active enzymes and secondary metabolites.</title>
        <authorList>
            <person name="Sorensen T."/>
            <person name="Petersen C."/>
            <person name="Muurmann A.T."/>
            <person name="Christiansen J.V."/>
            <person name="Brundto M.L."/>
            <person name="Overgaard C.K."/>
            <person name="Boysen A.T."/>
            <person name="Wollenberg R.D."/>
            <person name="Larsen T.O."/>
            <person name="Sorensen J.L."/>
            <person name="Nielsen K.L."/>
            <person name="Sondergaard T.E."/>
        </authorList>
    </citation>
    <scope>NUCLEOTIDE SEQUENCE [LARGE SCALE GENOMIC DNA]</scope>
    <source>
        <strain evidence="2 3">AAU 773</strain>
    </source>
</reference>
<protein>
    <submittedName>
        <fullName evidence="2">Uncharacterized protein</fullName>
    </submittedName>
</protein>
<keyword evidence="3" id="KW-1185">Reference proteome</keyword>
<feature type="chain" id="PRO_5046892663" evidence="1">
    <location>
        <begin position="19"/>
        <end position="513"/>
    </location>
</feature>